<dbReference type="GO" id="GO:0003677">
    <property type="term" value="F:DNA binding"/>
    <property type="evidence" value="ECO:0007669"/>
    <property type="project" value="UniProtKB-KW"/>
</dbReference>
<dbReference type="PANTHER" id="PTHR35617:SF3">
    <property type="entry name" value="CORE-BINDING (CB) DOMAIN-CONTAINING PROTEIN"/>
    <property type="match status" value="1"/>
</dbReference>
<feature type="region of interest" description="Disordered" evidence="2">
    <location>
        <begin position="1"/>
        <end position="57"/>
    </location>
</feature>
<dbReference type="PANTHER" id="PTHR35617">
    <property type="entry name" value="PHAGE_INTEGRASE DOMAIN-CONTAINING PROTEIN"/>
    <property type="match status" value="1"/>
</dbReference>
<organism evidence="3 4">
    <name type="scientific">Rhizopus oryzae</name>
    <name type="common">Mucormycosis agent</name>
    <name type="synonym">Rhizopus arrhizus var. delemar</name>
    <dbReference type="NCBI Taxonomy" id="64495"/>
    <lineage>
        <taxon>Eukaryota</taxon>
        <taxon>Fungi</taxon>
        <taxon>Fungi incertae sedis</taxon>
        <taxon>Mucoromycota</taxon>
        <taxon>Mucoromycotina</taxon>
        <taxon>Mucoromycetes</taxon>
        <taxon>Mucorales</taxon>
        <taxon>Mucorineae</taxon>
        <taxon>Rhizopodaceae</taxon>
        <taxon>Rhizopus</taxon>
    </lineage>
</organism>
<dbReference type="Gene3D" id="1.10.150.130">
    <property type="match status" value="1"/>
</dbReference>
<dbReference type="InterPro" id="IPR011010">
    <property type="entry name" value="DNA_brk_join_enz"/>
</dbReference>
<dbReference type="SUPFAM" id="SSF47823">
    <property type="entry name" value="lambda integrase-like, N-terminal domain"/>
    <property type="match status" value="1"/>
</dbReference>
<dbReference type="InterPro" id="IPR010998">
    <property type="entry name" value="Integrase_recombinase_N"/>
</dbReference>
<evidence type="ECO:0000313" key="4">
    <source>
        <dbReference type="Proteomes" id="UP000716291"/>
    </source>
</evidence>
<reference evidence="3" key="1">
    <citation type="journal article" date="2020" name="Microb. Genom.">
        <title>Genetic diversity of clinical and environmental Mucorales isolates obtained from an investigation of mucormycosis cases among solid organ transplant recipients.</title>
        <authorList>
            <person name="Nguyen M.H."/>
            <person name="Kaul D."/>
            <person name="Muto C."/>
            <person name="Cheng S.J."/>
            <person name="Richter R.A."/>
            <person name="Bruno V.M."/>
            <person name="Liu G."/>
            <person name="Beyhan S."/>
            <person name="Sundermann A.J."/>
            <person name="Mounaud S."/>
            <person name="Pasculle A.W."/>
            <person name="Nierman W.C."/>
            <person name="Driscoll E."/>
            <person name="Cumbie R."/>
            <person name="Clancy C.J."/>
            <person name="Dupont C.L."/>
        </authorList>
    </citation>
    <scope>NUCLEOTIDE SEQUENCE</scope>
    <source>
        <strain evidence="3">GL11</strain>
    </source>
</reference>
<evidence type="ECO:0000256" key="2">
    <source>
        <dbReference type="SAM" id="MobiDB-lite"/>
    </source>
</evidence>
<name>A0A9P6XD56_RHIOR</name>
<dbReference type="AlphaFoldDB" id="A0A9P6XD56"/>
<dbReference type="SUPFAM" id="SSF56349">
    <property type="entry name" value="DNA breaking-rejoining enzymes"/>
    <property type="match status" value="1"/>
</dbReference>
<keyword evidence="1" id="KW-0238">DNA-binding</keyword>
<proteinExistence type="predicted"/>
<dbReference type="EMBL" id="JAANQT010000450">
    <property type="protein sequence ID" value="KAG1310908.1"/>
    <property type="molecule type" value="Genomic_DNA"/>
</dbReference>
<accession>A0A9P6XD56</accession>
<evidence type="ECO:0008006" key="5">
    <source>
        <dbReference type="Google" id="ProtNLM"/>
    </source>
</evidence>
<dbReference type="Proteomes" id="UP000716291">
    <property type="component" value="Unassembled WGS sequence"/>
</dbReference>
<evidence type="ECO:0000313" key="3">
    <source>
        <dbReference type="EMBL" id="KAG1310908.1"/>
    </source>
</evidence>
<dbReference type="OrthoDB" id="2221171at2759"/>
<comment type="caution">
    <text evidence="3">The sequence shown here is derived from an EMBL/GenBank/DDBJ whole genome shotgun (WGS) entry which is preliminary data.</text>
</comment>
<keyword evidence="4" id="KW-1185">Reference proteome</keyword>
<evidence type="ECO:0000256" key="1">
    <source>
        <dbReference type="ARBA" id="ARBA00023125"/>
    </source>
</evidence>
<gene>
    <name evidence="3" type="ORF">G6F64_004214</name>
</gene>
<protein>
    <recommendedName>
        <fullName evidence="5">Core-binding (CB) domain-containing protein</fullName>
    </recommendedName>
</protein>
<feature type="compositionally biased region" description="Polar residues" evidence="2">
    <location>
        <begin position="1"/>
        <end position="19"/>
    </location>
</feature>
<sequence length="473" mass="54995">MQSTSIDSTVSTHIGNPQCESRPVESIQETNVRIDNPQDDVPDCSTKTGEGDEDGCFHRSSQLPITKLLGFREDPFATFNQNWKRKGLYMFPPWKLIQKMKQDKTKEAILVTPLWKSQFWFPIILQMKHTPGSSHNMECEQPMEFNHLEVISDKRKTDGLNHETIEHLSKKTRSSTSKAYNAYWRKYATWHRKQKCDPKTYNIQQILEFLVDNRNKSYYTLNGYRSAVASVLTILHPNNMPIANSRDVVDFFKAKRRGDVQIKKTTQLEKWDVDTLIQYIRSNLSPSFFLNLYDLQQKVMILLYIHTMWRPRSDIGRLQHRDTDIIRNQASREAEAVALQIREPKDIRPSTVVSWLSFHMKTSGIDPDYKPHSIRSASSTKATVKGMSKKKVKEHAHWSLNTDTFEKRYLKPPMKIHNSTKVQNSIFTTEKSTTSDSEAEATRIVLGTTYNSMAAEAMDEEVARTLPWYRKFF</sequence>